<protein>
    <submittedName>
        <fullName evidence="1">Mobile element protein</fullName>
    </submittedName>
</protein>
<reference evidence="1" key="1">
    <citation type="journal article" date="2015" name="MBio">
        <title>Eco-Evolutionary Dynamics of Episomes among Ecologically Cohesive Bacterial Populations.</title>
        <authorList>
            <person name="Xue H."/>
            <person name="Cordero O.X."/>
            <person name="Camas F.M."/>
            <person name="Trimble W."/>
            <person name="Meyer F."/>
            <person name="Guglielmini J."/>
            <person name="Rocha E.P."/>
            <person name="Polz M.F."/>
        </authorList>
    </citation>
    <scope>NUCLEOTIDE SEQUENCE</scope>
    <source>
        <strain evidence="1">5S_214</strain>
    </source>
</reference>
<dbReference type="EMBL" id="KP795538">
    <property type="protein sequence ID" value="AKN37471.1"/>
    <property type="molecule type" value="Genomic_DNA"/>
</dbReference>
<dbReference type="AlphaFoldDB" id="A0A0H3ZVB5"/>
<accession>A0A0H3ZVB5</accession>
<name>A0A0H3ZVB5_VIBSP</name>
<sequence length="40" mass="4446">MYERASSTQAGVELWSIIKNGQLDNPEGLSAWEQFYALAA</sequence>
<evidence type="ECO:0000313" key="1">
    <source>
        <dbReference type="EMBL" id="AKN37471.1"/>
    </source>
</evidence>
<organism evidence="1">
    <name type="scientific">Vibrio splendidus</name>
    <dbReference type="NCBI Taxonomy" id="29497"/>
    <lineage>
        <taxon>Bacteria</taxon>
        <taxon>Pseudomonadati</taxon>
        <taxon>Pseudomonadota</taxon>
        <taxon>Gammaproteobacteria</taxon>
        <taxon>Vibrionales</taxon>
        <taxon>Vibrionaceae</taxon>
        <taxon>Vibrio</taxon>
    </lineage>
</organism>
<proteinExistence type="predicted"/>